<dbReference type="InterPro" id="IPR044880">
    <property type="entry name" value="NCX_ion-bd_dom_sf"/>
</dbReference>
<keyword evidence="4 8" id="KW-0812">Transmembrane</keyword>
<keyword evidence="5 8" id="KW-1133">Transmembrane helix</keyword>
<evidence type="ECO:0000259" key="9">
    <source>
        <dbReference type="Pfam" id="PF01699"/>
    </source>
</evidence>
<evidence type="ECO:0000256" key="8">
    <source>
        <dbReference type="SAM" id="Phobius"/>
    </source>
</evidence>
<dbReference type="InterPro" id="IPR004481">
    <property type="entry name" value="K/Na/Ca-exchanger"/>
</dbReference>
<feature type="transmembrane region" description="Helical" evidence="8">
    <location>
        <begin position="54"/>
        <end position="79"/>
    </location>
</feature>
<comment type="similarity">
    <text evidence="2">Belongs to the Ca(2+):cation antiporter (CaCA) (TC 2.A.19) family. SLC24A subfamily.</text>
</comment>
<dbReference type="GO" id="GO:0005262">
    <property type="term" value="F:calcium channel activity"/>
    <property type="evidence" value="ECO:0007669"/>
    <property type="project" value="TreeGrafter"/>
</dbReference>
<feature type="transmembrane region" description="Helical" evidence="8">
    <location>
        <begin position="664"/>
        <end position="683"/>
    </location>
</feature>
<evidence type="ECO:0000256" key="6">
    <source>
        <dbReference type="ARBA" id="ARBA00023136"/>
    </source>
</evidence>
<dbReference type="InterPro" id="IPR004837">
    <property type="entry name" value="NaCa_Exmemb"/>
</dbReference>
<organism evidence="10 11">
    <name type="scientific">Cymbomonas tetramitiformis</name>
    <dbReference type="NCBI Taxonomy" id="36881"/>
    <lineage>
        <taxon>Eukaryota</taxon>
        <taxon>Viridiplantae</taxon>
        <taxon>Chlorophyta</taxon>
        <taxon>Pyramimonadophyceae</taxon>
        <taxon>Pyramimonadales</taxon>
        <taxon>Pyramimonadaceae</taxon>
        <taxon>Cymbomonas</taxon>
    </lineage>
</organism>
<comment type="subcellular location">
    <subcellularLocation>
        <location evidence="1">Membrane</location>
        <topology evidence="1">Multi-pass membrane protein</topology>
    </subcellularLocation>
</comment>
<protein>
    <recommendedName>
        <fullName evidence="9">Sodium/calcium exchanger membrane region domain-containing protein</fullName>
    </recommendedName>
</protein>
<keyword evidence="3" id="KW-0050">Antiport</keyword>
<feature type="compositionally biased region" description="Polar residues" evidence="7">
    <location>
        <begin position="413"/>
        <end position="425"/>
    </location>
</feature>
<feature type="transmembrane region" description="Helical" evidence="8">
    <location>
        <begin position="695"/>
        <end position="714"/>
    </location>
</feature>
<feature type="region of interest" description="Disordered" evidence="7">
    <location>
        <begin position="332"/>
        <end position="352"/>
    </location>
</feature>
<dbReference type="Proteomes" id="UP001190700">
    <property type="component" value="Unassembled WGS sequence"/>
</dbReference>
<dbReference type="Gene3D" id="1.20.1420.30">
    <property type="entry name" value="NCX, central ion-binding region"/>
    <property type="match status" value="2"/>
</dbReference>
<evidence type="ECO:0000256" key="3">
    <source>
        <dbReference type="ARBA" id="ARBA00022449"/>
    </source>
</evidence>
<dbReference type="GO" id="GO:0006874">
    <property type="term" value="P:intracellular calcium ion homeostasis"/>
    <property type="evidence" value="ECO:0007669"/>
    <property type="project" value="TreeGrafter"/>
</dbReference>
<feature type="region of interest" description="Disordered" evidence="7">
    <location>
        <begin position="406"/>
        <end position="500"/>
    </location>
</feature>
<reference evidence="10 11" key="1">
    <citation type="journal article" date="2015" name="Genome Biol. Evol.">
        <title>Comparative Genomics of a Bacterivorous Green Alga Reveals Evolutionary Causalities and Consequences of Phago-Mixotrophic Mode of Nutrition.</title>
        <authorList>
            <person name="Burns J.A."/>
            <person name="Paasch A."/>
            <person name="Narechania A."/>
            <person name="Kim E."/>
        </authorList>
    </citation>
    <scope>NUCLEOTIDE SEQUENCE [LARGE SCALE GENOMIC DNA]</scope>
    <source>
        <strain evidence="10 11">PLY_AMNH</strain>
    </source>
</reference>
<evidence type="ECO:0000256" key="1">
    <source>
        <dbReference type="ARBA" id="ARBA00004141"/>
    </source>
</evidence>
<keyword evidence="6 8" id="KW-0472">Membrane</keyword>
<feature type="compositionally biased region" description="Basic and acidic residues" evidence="7">
    <location>
        <begin position="446"/>
        <end position="458"/>
    </location>
</feature>
<dbReference type="AlphaFoldDB" id="A0AAE0KS96"/>
<sequence>MTECKPQTWEDEGGVAVEIFLMLYICYGFYVITDFYLVPAISKVCSQLRIPDDVAGATILGAALNAPELFSSIISIFILKNPVGVGLIMGSFNFNLLCITGFTSLFSRQNLRARQLKLEWRYLQRDVFFYALAVVLLIVTTWDEHLGWQDCVSLLGLYVAYVGVCAMTGVLARLFCNESRKPRRERPLEAVITEALGEDFEIDEAFEGALQVILKDHFSQMQPDKALDPFATTQPSLQAPLMPFIMTPVSPSTQFTSPVPAPAPTPVQSMDRRSSPSVESWHASNMERGELTEDALLEAMKYLMKRGYNIMHEHAEQNWERKHMHLRQSPHKTLTRQRSLTLPGNTSSPKSTLATMPLHPPLPYSPPPSVIPSAGSMHPTPSHILVTPTTPRGSTEVSAHAIMARSTRAASDGHTTPSLLSTSVPADSPANDILSLDETIAAGSDNPREDQEPVEKPTRATAGPPSAQSSELPVSCPYQAPTPSLNGDPTMTTSGARPRSNTLQIPNLIARAQQMRLSSPGQKWDWSSARAGAASSEFRRPRAGSLLKVDARLITVATDRKARMPFAPDVMDLAAAEEVTMEHDEAGEILHWPADAPPTAKAVFVITLPLRIMAWCTMPRTPREQKTVAICGALIWLPVLAYALELSASRAACVVGIPDELVGKTLVAIGTSLPNVLAAVAAGRRGQVETAVSQAFGSNIFDILIAFALPYTIQCGVRGWEPVKLEAKSVASEGTADIVILGCFVLALFYTRMRLTKGLGMILVGGYAVYLVYTCLNFYNIHTSFRITI</sequence>
<feature type="transmembrane region" description="Helical" evidence="8">
    <location>
        <begin position="155"/>
        <end position="176"/>
    </location>
</feature>
<evidence type="ECO:0000313" key="10">
    <source>
        <dbReference type="EMBL" id="KAK3258590.1"/>
    </source>
</evidence>
<feature type="transmembrane region" description="Helical" evidence="8">
    <location>
        <begin position="627"/>
        <end position="644"/>
    </location>
</feature>
<feature type="transmembrane region" description="Helical" evidence="8">
    <location>
        <begin position="85"/>
        <end position="106"/>
    </location>
</feature>
<evidence type="ECO:0000256" key="7">
    <source>
        <dbReference type="SAM" id="MobiDB-lite"/>
    </source>
</evidence>
<accession>A0AAE0KS96</accession>
<keyword evidence="11" id="KW-1185">Reference proteome</keyword>
<feature type="transmembrane region" description="Helical" evidence="8">
    <location>
        <begin position="758"/>
        <end position="779"/>
    </location>
</feature>
<feature type="domain" description="Sodium/calcium exchanger membrane region" evidence="9">
    <location>
        <begin position="20"/>
        <end position="164"/>
    </location>
</feature>
<feature type="transmembrane region" description="Helical" evidence="8">
    <location>
        <begin position="734"/>
        <end position="751"/>
    </location>
</feature>
<feature type="region of interest" description="Disordered" evidence="7">
    <location>
        <begin position="253"/>
        <end position="274"/>
    </location>
</feature>
<feature type="transmembrane region" description="Helical" evidence="8">
    <location>
        <begin position="127"/>
        <end position="143"/>
    </location>
</feature>
<feature type="transmembrane region" description="Helical" evidence="8">
    <location>
        <begin position="19"/>
        <end position="42"/>
    </location>
</feature>
<feature type="compositionally biased region" description="Polar residues" evidence="7">
    <location>
        <begin position="481"/>
        <end position="500"/>
    </location>
</feature>
<dbReference type="Pfam" id="PF01699">
    <property type="entry name" value="Na_Ca_ex"/>
    <property type="match status" value="2"/>
</dbReference>
<feature type="domain" description="Sodium/calcium exchanger membrane region" evidence="9">
    <location>
        <begin position="628"/>
        <end position="774"/>
    </location>
</feature>
<evidence type="ECO:0000313" key="11">
    <source>
        <dbReference type="Proteomes" id="UP001190700"/>
    </source>
</evidence>
<dbReference type="PANTHER" id="PTHR10846:SF8">
    <property type="entry name" value="INNER MEMBRANE PROTEIN YRBG"/>
    <property type="match status" value="1"/>
</dbReference>
<evidence type="ECO:0000256" key="5">
    <source>
        <dbReference type="ARBA" id="ARBA00022989"/>
    </source>
</evidence>
<name>A0AAE0KS96_9CHLO</name>
<keyword evidence="3" id="KW-0813">Transport</keyword>
<evidence type="ECO:0000256" key="4">
    <source>
        <dbReference type="ARBA" id="ARBA00022692"/>
    </source>
</evidence>
<comment type="caution">
    <text evidence="10">The sequence shown here is derived from an EMBL/GenBank/DDBJ whole genome shotgun (WGS) entry which is preliminary data.</text>
</comment>
<dbReference type="GO" id="GO:0008273">
    <property type="term" value="F:calcium, potassium:sodium antiporter activity"/>
    <property type="evidence" value="ECO:0007669"/>
    <property type="project" value="TreeGrafter"/>
</dbReference>
<dbReference type="GO" id="GO:0005886">
    <property type="term" value="C:plasma membrane"/>
    <property type="evidence" value="ECO:0007669"/>
    <property type="project" value="TreeGrafter"/>
</dbReference>
<proteinExistence type="inferred from homology"/>
<gene>
    <name evidence="10" type="ORF">CYMTET_32371</name>
</gene>
<feature type="compositionally biased region" description="Polar residues" evidence="7">
    <location>
        <begin position="336"/>
        <end position="352"/>
    </location>
</feature>
<evidence type="ECO:0000256" key="2">
    <source>
        <dbReference type="ARBA" id="ARBA00005364"/>
    </source>
</evidence>
<dbReference type="EMBL" id="LGRX02019425">
    <property type="protein sequence ID" value="KAK3258590.1"/>
    <property type="molecule type" value="Genomic_DNA"/>
</dbReference>
<dbReference type="PANTHER" id="PTHR10846">
    <property type="entry name" value="SODIUM/POTASSIUM/CALCIUM EXCHANGER"/>
    <property type="match status" value="1"/>
</dbReference>